<dbReference type="PANTHER" id="PTHR10658">
    <property type="entry name" value="PHOSPHATIDYLINOSITOL TRANSFER PROTEIN"/>
    <property type="match status" value="1"/>
</dbReference>
<evidence type="ECO:0000313" key="3">
    <source>
        <dbReference type="EMBL" id="KAK8891065.1"/>
    </source>
</evidence>
<organism evidence="3 4">
    <name type="scientific">Tritrichomonas musculus</name>
    <dbReference type="NCBI Taxonomy" id="1915356"/>
    <lineage>
        <taxon>Eukaryota</taxon>
        <taxon>Metamonada</taxon>
        <taxon>Parabasalia</taxon>
        <taxon>Tritrichomonadida</taxon>
        <taxon>Tritrichomonadidae</taxon>
        <taxon>Tritrichomonas</taxon>
    </lineage>
</organism>
<name>A0ABR2KM62_9EUKA</name>
<dbReference type="EMBL" id="JAPFFF010000004">
    <property type="protein sequence ID" value="KAK8891065.1"/>
    <property type="molecule type" value="Genomic_DNA"/>
</dbReference>
<evidence type="ECO:0000256" key="1">
    <source>
        <dbReference type="SAM" id="MobiDB-lite"/>
    </source>
</evidence>
<dbReference type="Proteomes" id="UP001470230">
    <property type="component" value="Unassembled WGS sequence"/>
</dbReference>
<accession>A0ABR2KM62</accession>
<feature type="compositionally biased region" description="Basic and acidic residues" evidence="1">
    <location>
        <begin position="263"/>
        <end position="289"/>
    </location>
</feature>
<dbReference type="PANTHER" id="PTHR10658:SF11">
    <property type="entry name" value="VIBRATOR, ISOFORM B"/>
    <property type="match status" value="1"/>
</dbReference>
<evidence type="ECO:0000259" key="2">
    <source>
        <dbReference type="Pfam" id="PF02121"/>
    </source>
</evidence>
<keyword evidence="4" id="KW-1185">Reference proteome</keyword>
<dbReference type="Pfam" id="PF02121">
    <property type="entry name" value="IP_trans"/>
    <property type="match status" value="1"/>
</dbReference>
<sequence length="289" mass="33965">MRIIEFRIVLPTNLPKYKIGSRYMVNDYVRSTQSNGEGIEIVKCEPYTKDEESGMYTYKILHFKSKIPGFIRWAVPDKYLHFHEESYNGFPHLFTKEFVPGLGEDFLLNIETQHSDYKKGEEFPDNLVNLNEEELKIREIYYIDILNGQPQSENPDEQICNFTCPEAGITKPITEPDKCFDQHSLPKWLDSYDGDLMIAVKVVRFNFKWFGLQTAVEKMVGNTFYPKLFTDSHRKVIGKMKYWYNMTWEDIRKEEDEIAAQQQKEDDLFQKDDDQNDAGENKGEANKGE</sequence>
<dbReference type="InterPro" id="IPR001666">
    <property type="entry name" value="PI_transfer"/>
</dbReference>
<dbReference type="PRINTS" id="PR00391">
    <property type="entry name" value="PITRANSFER"/>
</dbReference>
<dbReference type="InterPro" id="IPR023393">
    <property type="entry name" value="START-like_dom_sf"/>
</dbReference>
<dbReference type="InterPro" id="IPR055261">
    <property type="entry name" value="PI_transfer_N"/>
</dbReference>
<reference evidence="3 4" key="1">
    <citation type="submission" date="2024-04" db="EMBL/GenBank/DDBJ databases">
        <title>Tritrichomonas musculus Genome.</title>
        <authorList>
            <person name="Alves-Ferreira E."/>
            <person name="Grigg M."/>
            <person name="Lorenzi H."/>
            <person name="Galac M."/>
        </authorList>
    </citation>
    <scope>NUCLEOTIDE SEQUENCE [LARGE SCALE GENOMIC DNA]</scope>
    <source>
        <strain evidence="3 4">EAF2021</strain>
    </source>
</reference>
<feature type="region of interest" description="Disordered" evidence="1">
    <location>
        <begin position="257"/>
        <end position="289"/>
    </location>
</feature>
<dbReference type="Gene3D" id="3.30.530.20">
    <property type="match status" value="1"/>
</dbReference>
<protein>
    <recommendedName>
        <fullName evidence="2">Phosphatidylinositol transfer protein N-terminal domain-containing protein</fullName>
    </recommendedName>
</protein>
<proteinExistence type="predicted"/>
<comment type="caution">
    <text evidence="3">The sequence shown here is derived from an EMBL/GenBank/DDBJ whole genome shotgun (WGS) entry which is preliminary data.</text>
</comment>
<evidence type="ECO:0000313" key="4">
    <source>
        <dbReference type="Proteomes" id="UP001470230"/>
    </source>
</evidence>
<gene>
    <name evidence="3" type="ORF">M9Y10_028270</name>
</gene>
<feature type="domain" description="Phosphatidylinositol transfer protein N-terminal" evidence="2">
    <location>
        <begin position="1"/>
        <end position="258"/>
    </location>
</feature>
<dbReference type="SUPFAM" id="SSF55961">
    <property type="entry name" value="Bet v1-like"/>
    <property type="match status" value="1"/>
</dbReference>